<dbReference type="InterPro" id="IPR036314">
    <property type="entry name" value="SOD_C_sf"/>
</dbReference>
<dbReference type="InterPro" id="IPR019831">
    <property type="entry name" value="Mn/Fe_SOD_N"/>
</dbReference>
<dbReference type="PROSITE" id="PS00088">
    <property type="entry name" value="SOD_MN"/>
    <property type="match status" value="1"/>
</dbReference>
<evidence type="ECO:0000259" key="12">
    <source>
        <dbReference type="Pfam" id="PF02777"/>
    </source>
</evidence>
<dbReference type="Pfam" id="PF02777">
    <property type="entry name" value="Sod_Fe_C"/>
    <property type="match status" value="1"/>
</dbReference>
<evidence type="ECO:0000256" key="6">
    <source>
        <dbReference type="ARBA" id="ARBA00022692"/>
    </source>
</evidence>
<dbReference type="InterPro" id="IPR036324">
    <property type="entry name" value="Mn/Fe_SOD_N_sf"/>
</dbReference>
<dbReference type="Gene3D" id="1.10.287.990">
    <property type="entry name" value="Fe,Mn superoxide dismutase (SOD) domain"/>
    <property type="match status" value="1"/>
</dbReference>
<evidence type="ECO:0000256" key="7">
    <source>
        <dbReference type="ARBA" id="ARBA00022723"/>
    </source>
</evidence>
<evidence type="ECO:0000256" key="4">
    <source>
        <dbReference type="ARBA" id="ARBA00012682"/>
    </source>
</evidence>
<keyword evidence="10" id="KW-0472">Membrane</keyword>
<comment type="similarity">
    <text evidence="2">Belongs to the chromate ion transporter (CHR) (TC 2.A.51) family.</text>
</comment>
<dbReference type="Pfam" id="PF02417">
    <property type="entry name" value="Chromate_transp"/>
    <property type="match status" value="1"/>
</dbReference>
<organism evidence="13 14">
    <name type="scientific">Caballeronia catudaia</name>
    <dbReference type="NCBI Taxonomy" id="1777136"/>
    <lineage>
        <taxon>Bacteria</taxon>
        <taxon>Pseudomonadati</taxon>
        <taxon>Pseudomonadota</taxon>
        <taxon>Betaproteobacteria</taxon>
        <taxon>Burkholderiales</taxon>
        <taxon>Burkholderiaceae</taxon>
        <taxon>Caballeronia</taxon>
    </lineage>
</organism>
<dbReference type="InterPro" id="IPR019832">
    <property type="entry name" value="Mn/Fe_SOD_C"/>
</dbReference>
<dbReference type="Pfam" id="PF00081">
    <property type="entry name" value="Sod_Fe_N"/>
    <property type="match status" value="1"/>
</dbReference>
<keyword evidence="7" id="KW-0479">Metal-binding</keyword>
<reference evidence="13" key="1">
    <citation type="submission" date="2016-01" db="EMBL/GenBank/DDBJ databases">
        <authorList>
            <person name="Peeters C."/>
        </authorList>
    </citation>
    <scope>NUCLEOTIDE SEQUENCE [LARGE SCALE GENOMIC DNA]</scope>
    <source>
        <strain evidence="13">LMG 29318</strain>
    </source>
</reference>
<sequence>MLIVVTVVTESEIAWLFIAGGLVNMFRRSPPAWLGKGGANALVSAQAPLLSGALSGIDLSSLSQIGLFFAKAGAFVFGSGLAIVPFLYGGVVTEHHWLNEKQFCAHRSGGLSASSPVRALSGGARIGAREYIMATRRTFLQDTAVVGAGLLMAKTHSADAAESAGYVDKLTDADGKYAAAPLPYAYDALEPVIDARTVELHYNFHHKPAVTAANKAEDALAKARDTNDFTLVKHYEKELAFQLSSHILHTVYWTSISGKGGEPKSELARAIDKNFGSYARFKAQLAAATIATEGSGWGVVGYHPAVDKVMILQCENHQKLTAWGIQPILVLDVFEHAYYLKYQNRRMEYVNQLFNILNWDNASMRLQAVMPARNA</sequence>
<dbReference type="GO" id="GO:0046872">
    <property type="term" value="F:metal ion binding"/>
    <property type="evidence" value="ECO:0007669"/>
    <property type="project" value="UniProtKB-KW"/>
</dbReference>
<dbReference type="Gene3D" id="3.55.40.20">
    <property type="entry name" value="Iron/manganese superoxide dismutase, C-terminal domain"/>
    <property type="match status" value="1"/>
</dbReference>
<proteinExistence type="inferred from homology"/>
<dbReference type="PANTHER" id="PTHR11404:SF6">
    <property type="entry name" value="SUPEROXIDE DISMUTASE [MN], MITOCHONDRIAL"/>
    <property type="match status" value="1"/>
</dbReference>
<dbReference type="InterPro" id="IPR001189">
    <property type="entry name" value="Mn/Fe_SOD"/>
</dbReference>
<comment type="similarity">
    <text evidence="3">Belongs to the iron/manganese superoxide dismutase family.</text>
</comment>
<feature type="domain" description="Manganese/iron superoxide dismutase N-terminal" evidence="11">
    <location>
        <begin position="177"/>
        <end position="256"/>
    </location>
</feature>
<dbReference type="GO" id="GO:0005886">
    <property type="term" value="C:plasma membrane"/>
    <property type="evidence" value="ECO:0007669"/>
    <property type="project" value="UniProtKB-SubCell"/>
</dbReference>
<comment type="caution">
    <text evidence="13">The sequence shown here is derived from an EMBL/GenBank/DDBJ whole genome shotgun (WGS) entry which is preliminary data.</text>
</comment>
<protein>
    <recommendedName>
        <fullName evidence="4">superoxide dismutase</fullName>
        <ecNumber evidence="4">1.15.1.1</ecNumber>
    </recommendedName>
</protein>
<dbReference type="EC" id="1.15.1.1" evidence="4"/>
<keyword evidence="5" id="KW-1003">Cell membrane</keyword>
<keyword evidence="14" id="KW-1185">Reference proteome</keyword>
<dbReference type="PANTHER" id="PTHR11404">
    <property type="entry name" value="SUPEROXIDE DISMUTASE 2"/>
    <property type="match status" value="1"/>
</dbReference>
<dbReference type="SUPFAM" id="SSF46609">
    <property type="entry name" value="Fe,Mn superoxide dismutase (SOD), N-terminal domain"/>
    <property type="match status" value="1"/>
</dbReference>
<dbReference type="FunFam" id="3.55.40.20:FF:000004">
    <property type="entry name" value="Superoxide dismutase [Fe]"/>
    <property type="match status" value="1"/>
</dbReference>
<dbReference type="SUPFAM" id="SSF54719">
    <property type="entry name" value="Fe,Mn superoxide dismutase (SOD), C-terminal domain"/>
    <property type="match status" value="1"/>
</dbReference>
<dbReference type="InterPro" id="IPR050265">
    <property type="entry name" value="Fe/Mn_Superoxide_Dismutase"/>
</dbReference>
<feature type="domain" description="Manganese/iron superoxide dismutase C-terminal" evidence="12">
    <location>
        <begin position="263"/>
        <end position="364"/>
    </location>
</feature>
<keyword evidence="8" id="KW-1133">Transmembrane helix</keyword>
<evidence type="ECO:0000256" key="5">
    <source>
        <dbReference type="ARBA" id="ARBA00022475"/>
    </source>
</evidence>
<evidence type="ECO:0000256" key="1">
    <source>
        <dbReference type="ARBA" id="ARBA00004651"/>
    </source>
</evidence>
<comment type="subcellular location">
    <subcellularLocation>
        <location evidence="1">Cell membrane</location>
        <topology evidence="1">Multi-pass membrane protein</topology>
    </subcellularLocation>
</comment>
<evidence type="ECO:0000256" key="10">
    <source>
        <dbReference type="ARBA" id="ARBA00023136"/>
    </source>
</evidence>
<evidence type="ECO:0000256" key="8">
    <source>
        <dbReference type="ARBA" id="ARBA00022989"/>
    </source>
</evidence>
<dbReference type="GO" id="GO:0015109">
    <property type="term" value="F:chromate transmembrane transporter activity"/>
    <property type="evidence" value="ECO:0007669"/>
    <property type="project" value="InterPro"/>
</dbReference>
<name>A0A158DMW6_9BURK</name>
<gene>
    <name evidence="13" type="ORF">AWB75_06968</name>
</gene>
<evidence type="ECO:0000259" key="11">
    <source>
        <dbReference type="Pfam" id="PF00081"/>
    </source>
</evidence>
<evidence type="ECO:0000313" key="13">
    <source>
        <dbReference type="EMBL" id="SAK95958.1"/>
    </source>
</evidence>
<keyword evidence="6" id="KW-0812">Transmembrane</keyword>
<evidence type="ECO:0000256" key="2">
    <source>
        <dbReference type="ARBA" id="ARBA00005262"/>
    </source>
</evidence>
<dbReference type="PRINTS" id="PR01703">
    <property type="entry name" value="MNSODISMTASE"/>
</dbReference>
<dbReference type="Proteomes" id="UP000054870">
    <property type="component" value="Unassembled WGS sequence"/>
</dbReference>
<dbReference type="InterPro" id="IPR019833">
    <property type="entry name" value="Mn/Fe_SOD_BS"/>
</dbReference>
<evidence type="ECO:0000256" key="3">
    <source>
        <dbReference type="ARBA" id="ARBA00008714"/>
    </source>
</evidence>
<dbReference type="InterPro" id="IPR003370">
    <property type="entry name" value="Chromate_transpt"/>
</dbReference>
<keyword evidence="9" id="KW-0560">Oxidoreductase</keyword>
<dbReference type="GO" id="GO:0004784">
    <property type="term" value="F:superoxide dismutase activity"/>
    <property type="evidence" value="ECO:0007669"/>
    <property type="project" value="UniProtKB-EC"/>
</dbReference>
<evidence type="ECO:0000313" key="14">
    <source>
        <dbReference type="Proteomes" id="UP000054870"/>
    </source>
</evidence>
<dbReference type="AlphaFoldDB" id="A0A158DMW6"/>
<evidence type="ECO:0000256" key="9">
    <source>
        <dbReference type="ARBA" id="ARBA00023002"/>
    </source>
</evidence>
<accession>A0A158DMW6</accession>
<dbReference type="EMBL" id="FCOF02000083">
    <property type="protein sequence ID" value="SAK95958.1"/>
    <property type="molecule type" value="Genomic_DNA"/>
</dbReference>